<dbReference type="AlphaFoldDB" id="A0A149UMS7"/>
<reference evidence="1 2" key="1">
    <citation type="submission" date="2015-06" db="EMBL/GenBank/DDBJ databases">
        <title>Improved classification and identification of acetic acid bacteria using matrix-assisted laser desorption/ionization time-of-flight mass spectrometry; Gluconobacter nephelii and Gluconobacter uchimurae are later heterotypic synonyms of Gluconobacter japonicus and Gluconobacter oxydans, respectively.</title>
        <authorList>
            <person name="Li L."/>
            <person name="Cleenwerck I."/>
            <person name="De Vuyst L."/>
            <person name="Vandamme P."/>
        </authorList>
    </citation>
    <scope>NUCLEOTIDE SEQUENCE [LARGE SCALE GENOMIC DNA]</scope>
    <source>
        <strain evidence="1 2">LMG 1699</strain>
    </source>
</reference>
<protein>
    <submittedName>
        <fullName evidence="1">Uncharacterized protein</fullName>
    </submittedName>
</protein>
<comment type="caution">
    <text evidence="1">The sequence shown here is derived from an EMBL/GenBank/DDBJ whole genome shotgun (WGS) entry which is preliminary data.</text>
</comment>
<dbReference type="RefSeq" id="WP_061500696.1">
    <property type="nucleotide sequence ID" value="NZ_LHZX01000288.1"/>
</dbReference>
<proteinExistence type="predicted"/>
<dbReference type="EMBL" id="LHZX01000288">
    <property type="protein sequence ID" value="KXV69291.1"/>
    <property type="molecule type" value="Genomic_DNA"/>
</dbReference>
<dbReference type="Proteomes" id="UP000075377">
    <property type="component" value="Unassembled WGS sequence"/>
</dbReference>
<sequence>MGVETGSFFVGTFGASVDCWSAIALGTVAQNKDARAKATGIFFLNILKPFMNQIWLRVL</sequence>
<name>A0A149UMS7_9PROT</name>
<gene>
    <name evidence="1" type="ORF">AD951_07190</name>
</gene>
<organism evidence="1 2">
    <name type="scientific">Acetobacter malorum</name>
    <dbReference type="NCBI Taxonomy" id="178901"/>
    <lineage>
        <taxon>Bacteria</taxon>
        <taxon>Pseudomonadati</taxon>
        <taxon>Pseudomonadota</taxon>
        <taxon>Alphaproteobacteria</taxon>
        <taxon>Acetobacterales</taxon>
        <taxon>Acetobacteraceae</taxon>
        <taxon>Acetobacter</taxon>
    </lineage>
</organism>
<accession>A0A149UMS7</accession>
<evidence type="ECO:0000313" key="1">
    <source>
        <dbReference type="EMBL" id="KXV69291.1"/>
    </source>
</evidence>
<dbReference type="PATRIC" id="fig|178901.14.peg.807"/>
<evidence type="ECO:0000313" key="2">
    <source>
        <dbReference type="Proteomes" id="UP000075377"/>
    </source>
</evidence>